<comment type="similarity">
    <text evidence="9">In the C-terminal section; belongs to the aldose epimerase family.</text>
</comment>
<dbReference type="InterPro" id="IPR016040">
    <property type="entry name" value="NAD(P)-bd_dom"/>
</dbReference>
<comment type="function">
    <text evidence="7">Mutarotase converts alpha-aldose to the beta-anomer. It is active on D-glucose, L-arabinose, D-xylose, D-galactose, maltose and lactose.</text>
</comment>
<dbReference type="GO" id="GO:0006012">
    <property type="term" value="P:galactose metabolic process"/>
    <property type="evidence" value="ECO:0007669"/>
    <property type="project" value="InterPro"/>
</dbReference>
<reference evidence="12" key="1">
    <citation type="journal article" date="2020" name="Fungal Divers.">
        <title>Resolving the Mortierellaceae phylogeny through synthesis of multi-gene phylogenetics and phylogenomics.</title>
        <authorList>
            <person name="Vandepol N."/>
            <person name="Liber J."/>
            <person name="Desiro A."/>
            <person name="Na H."/>
            <person name="Kennedy M."/>
            <person name="Barry K."/>
            <person name="Grigoriev I.V."/>
            <person name="Miller A.N."/>
            <person name="O'Donnell K."/>
            <person name="Stajich J.E."/>
            <person name="Bonito G."/>
        </authorList>
    </citation>
    <scope>NUCLEOTIDE SEQUENCE</scope>
    <source>
        <strain evidence="12">CK1249</strain>
    </source>
</reference>
<comment type="similarity">
    <text evidence="8">In the N-terminal section; belongs to the NAD(P)-dependent epimerase/dehydratase family.</text>
</comment>
<gene>
    <name evidence="12" type="ORF">BGZ70_004403</name>
</gene>
<protein>
    <recommendedName>
        <fullName evidence="11">NAD(P)-binding domain-containing protein</fullName>
    </recommendedName>
</protein>
<evidence type="ECO:0000256" key="7">
    <source>
        <dbReference type="ARBA" id="ARBA00037676"/>
    </source>
</evidence>
<dbReference type="InterPro" id="IPR005886">
    <property type="entry name" value="UDP_G4E"/>
</dbReference>
<dbReference type="Pfam" id="PF16363">
    <property type="entry name" value="GDP_Man_Dehyd"/>
    <property type="match status" value="1"/>
</dbReference>
<dbReference type="CDD" id="cd05247">
    <property type="entry name" value="UDP_G4E_1_SDR_e"/>
    <property type="match status" value="1"/>
</dbReference>
<feature type="region of interest" description="Disordered" evidence="10">
    <location>
        <begin position="377"/>
        <end position="414"/>
    </location>
</feature>
<name>A0A9P6M433_MORAP</name>
<keyword evidence="5" id="KW-0520">NAD</keyword>
<dbReference type="GO" id="GO:0003978">
    <property type="term" value="F:UDP-glucose 4-epimerase activity"/>
    <property type="evidence" value="ECO:0007669"/>
    <property type="project" value="UniProtKB-EC"/>
</dbReference>
<comment type="caution">
    <text evidence="12">The sequence shown here is derived from an EMBL/GenBank/DDBJ whole genome shotgun (WGS) entry which is preliminary data.</text>
</comment>
<accession>A0A9P6M433</accession>
<keyword evidence="13" id="KW-1185">Reference proteome</keyword>
<evidence type="ECO:0000256" key="10">
    <source>
        <dbReference type="SAM" id="MobiDB-lite"/>
    </source>
</evidence>
<evidence type="ECO:0000256" key="6">
    <source>
        <dbReference type="ARBA" id="ARBA00023235"/>
    </source>
</evidence>
<dbReference type="Gene3D" id="3.40.50.720">
    <property type="entry name" value="NAD(P)-binding Rossmann-like Domain"/>
    <property type="match status" value="1"/>
</dbReference>
<sequence length="414" mass="44859">MTLLPHPHSQEDRHHHHQPRPEAILVTGGAGFIGSHTVVQLLNLGKNLVIVDNLCNSSEEALHRAKALVHNDRKGSCIFHKVDLLDGVALQQVFELYTFTACIHFAGLKAVGESSQIPLGYYQTNVTGTLNLVQLLQKHNCRNLIFSSSATVYGLSSSDAPIREDAPTGAMNPYGRTKLYIEEILKDTAMSEPNQWNIILLRYFNPVGAHESGQIGEDPNGTPNNLMPYVAQVAIGRWPVINVFGNDYNTKDGTGVRDYIHIQDLARGHVAALEKIETVTHQCKTLGCVPYNLGTGTGYSVMEMIQSMSGAVGHALPYRIIGRRPGDVATVIADPSLAAKELGWKAEKTLEDMSSLVTPCPAPFAIAQQPHVPLEGAKRTLDGRSTPPSLVTAYSPATSPAPAPTAKKTHQSAF</sequence>
<keyword evidence="6" id="KW-0413">Isomerase</keyword>
<dbReference type="SUPFAM" id="SSF51735">
    <property type="entry name" value="NAD(P)-binding Rossmann-fold domains"/>
    <property type="match status" value="1"/>
</dbReference>
<dbReference type="PANTHER" id="PTHR43725:SF47">
    <property type="entry name" value="UDP-GLUCOSE 4-EPIMERASE"/>
    <property type="match status" value="1"/>
</dbReference>
<comment type="cofactor">
    <cofactor evidence="2">
        <name>NAD(+)</name>
        <dbReference type="ChEBI" id="CHEBI:57540"/>
    </cofactor>
</comment>
<evidence type="ECO:0000256" key="3">
    <source>
        <dbReference type="ARBA" id="ARBA00004947"/>
    </source>
</evidence>
<organism evidence="12 13">
    <name type="scientific">Mortierella alpina</name>
    <name type="common">Oleaginous fungus</name>
    <name type="synonym">Mortierella renispora</name>
    <dbReference type="NCBI Taxonomy" id="64518"/>
    <lineage>
        <taxon>Eukaryota</taxon>
        <taxon>Fungi</taxon>
        <taxon>Fungi incertae sedis</taxon>
        <taxon>Mucoromycota</taxon>
        <taxon>Mortierellomycotina</taxon>
        <taxon>Mortierellomycetes</taxon>
        <taxon>Mortierellales</taxon>
        <taxon>Mortierellaceae</taxon>
        <taxon>Mortierella</taxon>
    </lineage>
</organism>
<comment type="pathway">
    <text evidence="3">Carbohydrate metabolism; galactose metabolism.</text>
</comment>
<feature type="compositionally biased region" description="Low complexity" evidence="10">
    <location>
        <begin position="392"/>
        <end position="406"/>
    </location>
</feature>
<dbReference type="OrthoDB" id="9402762at2759"/>
<evidence type="ECO:0000256" key="9">
    <source>
        <dbReference type="ARBA" id="ARBA00038238"/>
    </source>
</evidence>
<feature type="domain" description="NAD(P)-binding" evidence="11">
    <location>
        <begin position="25"/>
        <end position="353"/>
    </location>
</feature>
<comment type="pathway">
    <text evidence="4">Carbohydrate metabolism; hexose metabolism.</text>
</comment>
<dbReference type="EMBL" id="JAAAHY010000234">
    <property type="protein sequence ID" value="KAF9965641.1"/>
    <property type="molecule type" value="Genomic_DNA"/>
</dbReference>
<evidence type="ECO:0000256" key="5">
    <source>
        <dbReference type="ARBA" id="ARBA00023027"/>
    </source>
</evidence>
<evidence type="ECO:0000256" key="8">
    <source>
        <dbReference type="ARBA" id="ARBA00037955"/>
    </source>
</evidence>
<dbReference type="Proteomes" id="UP000738359">
    <property type="component" value="Unassembled WGS sequence"/>
</dbReference>
<evidence type="ECO:0000256" key="1">
    <source>
        <dbReference type="ARBA" id="ARBA00000083"/>
    </source>
</evidence>
<dbReference type="Gene3D" id="3.90.25.10">
    <property type="entry name" value="UDP-galactose 4-epimerase, domain 1"/>
    <property type="match status" value="1"/>
</dbReference>
<evidence type="ECO:0000259" key="11">
    <source>
        <dbReference type="Pfam" id="PF16363"/>
    </source>
</evidence>
<evidence type="ECO:0000256" key="4">
    <source>
        <dbReference type="ARBA" id="ARBA00005028"/>
    </source>
</evidence>
<dbReference type="NCBIfam" id="TIGR01179">
    <property type="entry name" value="galE"/>
    <property type="match status" value="1"/>
</dbReference>
<dbReference type="InterPro" id="IPR036291">
    <property type="entry name" value="NAD(P)-bd_dom_sf"/>
</dbReference>
<evidence type="ECO:0000313" key="13">
    <source>
        <dbReference type="Proteomes" id="UP000738359"/>
    </source>
</evidence>
<dbReference type="PANTHER" id="PTHR43725">
    <property type="entry name" value="UDP-GLUCOSE 4-EPIMERASE"/>
    <property type="match status" value="1"/>
</dbReference>
<comment type="catalytic activity">
    <reaction evidence="1">
        <text>UDP-alpha-D-glucose = UDP-alpha-D-galactose</text>
        <dbReference type="Rhea" id="RHEA:22168"/>
        <dbReference type="ChEBI" id="CHEBI:58885"/>
        <dbReference type="ChEBI" id="CHEBI:66914"/>
        <dbReference type="EC" id="5.1.3.2"/>
    </reaction>
</comment>
<dbReference type="AlphaFoldDB" id="A0A9P6M433"/>
<proteinExistence type="inferred from homology"/>
<dbReference type="GO" id="GO:0005829">
    <property type="term" value="C:cytosol"/>
    <property type="evidence" value="ECO:0007669"/>
    <property type="project" value="TreeGrafter"/>
</dbReference>
<evidence type="ECO:0000313" key="12">
    <source>
        <dbReference type="EMBL" id="KAF9965641.1"/>
    </source>
</evidence>
<evidence type="ECO:0000256" key="2">
    <source>
        <dbReference type="ARBA" id="ARBA00001911"/>
    </source>
</evidence>